<proteinExistence type="predicted"/>
<dbReference type="EMBL" id="JAHDYR010000069">
    <property type="protein sequence ID" value="KAG9389659.1"/>
    <property type="molecule type" value="Genomic_DNA"/>
</dbReference>
<evidence type="ECO:0000256" key="3">
    <source>
        <dbReference type="PROSITE-ProRule" id="PRU00221"/>
    </source>
</evidence>
<dbReference type="Gene3D" id="2.130.10.10">
    <property type="entry name" value="YVTN repeat-like/Quinoprotein amine dehydrogenase"/>
    <property type="match status" value="1"/>
</dbReference>
<dbReference type="GO" id="GO:0030126">
    <property type="term" value="C:COPI vesicle coat"/>
    <property type="evidence" value="ECO:0007669"/>
    <property type="project" value="TreeGrafter"/>
</dbReference>
<dbReference type="GO" id="GO:0006891">
    <property type="term" value="P:intra-Golgi vesicle-mediated transport"/>
    <property type="evidence" value="ECO:0007669"/>
    <property type="project" value="TreeGrafter"/>
</dbReference>
<dbReference type="GO" id="GO:0006888">
    <property type="term" value="P:endoplasmic reticulum to Golgi vesicle-mediated transport"/>
    <property type="evidence" value="ECO:0007669"/>
    <property type="project" value="TreeGrafter"/>
</dbReference>
<accession>A0A8J6AXF5</accession>
<reference evidence="5" key="1">
    <citation type="submission" date="2021-05" db="EMBL/GenBank/DDBJ databases">
        <title>A free-living protist that lacks canonical eukaryotic 1 DNA replication and segregation systems.</title>
        <authorList>
            <person name="Salas-Leiva D.E."/>
            <person name="Tromer E.C."/>
            <person name="Curtis B.A."/>
            <person name="Jerlstrom-Hultqvist J."/>
            <person name="Kolisko M."/>
            <person name="Yi Z."/>
            <person name="Salas-Leiva J.S."/>
            <person name="Gallot-Lavallee L."/>
            <person name="Kops G.J.P.L."/>
            <person name="Archibald J.M."/>
            <person name="Simpson A.G.B."/>
            <person name="Roger A.J."/>
        </authorList>
    </citation>
    <scope>NUCLEOTIDE SEQUENCE</scope>
    <source>
        <strain evidence="5">BICM</strain>
    </source>
</reference>
<dbReference type="InterPro" id="IPR001680">
    <property type="entry name" value="WD40_rpt"/>
</dbReference>
<dbReference type="CDD" id="cd00200">
    <property type="entry name" value="WD40"/>
    <property type="match status" value="1"/>
</dbReference>
<dbReference type="InterPro" id="IPR050844">
    <property type="entry name" value="Coatomer_complex_subunit"/>
</dbReference>
<dbReference type="PROSITE" id="PS50294">
    <property type="entry name" value="WD_REPEATS_REGION"/>
    <property type="match status" value="3"/>
</dbReference>
<evidence type="ECO:0000256" key="1">
    <source>
        <dbReference type="ARBA" id="ARBA00022574"/>
    </source>
</evidence>
<keyword evidence="6" id="KW-1185">Reference proteome</keyword>
<dbReference type="GO" id="GO:0006890">
    <property type="term" value="P:retrograde vesicle-mediated transport, Golgi to endoplasmic reticulum"/>
    <property type="evidence" value="ECO:0007669"/>
    <property type="project" value="TreeGrafter"/>
</dbReference>
<sequence length="856" mass="92889">MVRVKAVVCCDQHVTITAAYDGTITITEEKGSHSLNVSAPPYSPIRCLALHPTKPIVFAGSDDFNVYSINYSTYTSSKVISAAHADYIRDIKVHPDGSFLYTCSDDRTIRRWSLSTFQLDAVYRDPNLKGDENASHTHYIMKLAIDPSGNTLVSASLDQTIKMWDARASKSSGIPLKKCTIEHAHDVGADAVAFLDGATLLSGGDDNLVKMWNVRTRQCIYSLSGHSKAITALTAHPRVGLFVSVAEDGQAIVWDKEGHEVFRQTILMRDDRENKDKVWAVAPVPDKAAVVVGHDRGTTTVKLQKGRPVAVFNGGRATKDVYIVAGDVRRFQARRAITESTAVLQGKVTELFAVSELEAEDLVHIESGHVVTALHASPDGKHTAVLTRGRGDSAQTLSVHTVAKTWTRRDFKTETSVTGTLSVGAFAWEVPNKDGRTAGPVPQRFGTVHADSRGLAVLDVYTMPGKEFDRAFQISMPYAANALFGGPLMGVANNQTSERSALNFYAWPEEGARGMPLLNQIALDSPIKDVAWSRVFSVDGHDVQLVAIRMAERIMVIQFCPEIAQAAIAQAPKNTSATDVVCGDAWRFLGVVNEKSKSALWVESALVTTTASGVYSTVWPAVSPACAAPQPMARQSHLLCLTQKPVYSIGATTAEDPSGTDLPIVLCADQDKAVRLVPVPMAFVEMRVALARGDFDAALAKGKALRDADREQASVLLEGAKRLREALDLTASKERKLDLALKLEDFPLAAEIAAVLDDPAVWQQVGDEALRWGDLAVALDALDKAKDLNSLFLVYAALDDAEGMQALIPRLEEAGLHNLEFYASYLTGDYEAARTALESEPTAVVQLFDRAYMAQE</sequence>
<dbReference type="Pfam" id="PF23953">
    <property type="entry name" value="TPR_COPA_B"/>
    <property type="match status" value="1"/>
</dbReference>
<dbReference type="SUPFAM" id="SSF50978">
    <property type="entry name" value="WD40 repeat-like"/>
    <property type="match status" value="1"/>
</dbReference>
<dbReference type="AlphaFoldDB" id="A0A8J6AXF5"/>
<dbReference type="InterPro" id="IPR019775">
    <property type="entry name" value="WD40_repeat_CS"/>
</dbReference>
<dbReference type="PANTHER" id="PTHR19876">
    <property type="entry name" value="COATOMER"/>
    <property type="match status" value="1"/>
</dbReference>
<feature type="repeat" description="WD" evidence="3">
    <location>
        <begin position="223"/>
        <end position="255"/>
    </location>
</feature>
<comment type="caution">
    <text evidence="5">The sequence shown here is derived from an EMBL/GenBank/DDBJ whole genome shotgun (WGS) entry which is preliminary data.</text>
</comment>
<feature type="repeat" description="WD" evidence="3">
    <location>
        <begin position="196"/>
        <end position="222"/>
    </location>
</feature>
<dbReference type="InterPro" id="IPR020472">
    <property type="entry name" value="WD40_PAC1"/>
</dbReference>
<feature type="repeat" description="WD" evidence="3">
    <location>
        <begin position="133"/>
        <end position="174"/>
    </location>
</feature>
<feature type="domain" description="COPA/B TPR" evidence="4">
    <location>
        <begin position="689"/>
        <end position="854"/>
    </location>
</feature>
<organism evidence="5 6">
    <name type="scientific">Carpediemonas membranifera</name>
    <dbReference type="NCBI Taxonomy" id="201153"/>
    <lineage>
        <taxon>Eukaryota</taxon>
        <taxon>Metamonada</taxon>
        <taxon>Carpediemonas-like organisms</taxon>
        <taxon>Carpediemonas</taxon>
    </lineage>
</organism>
<evidence type="ECO:0000256" key="2">
    <source>
        <dbReference type="ARBA" id="ARBA00022737"/>
    </source>
</evidence>
<dbReference type="PROSITE" id="PS50082">
    <property type="entry name" value="WD_REPEATS_2"/>
    <property type="match status" value="4"/>
</dbReference>
<dbReference type="PANTHER" id="PTHR19876:SF2">
    <property type="entry name" value="COATOMER SUBUNIT BETA"/>
    <property type="match status" value="1"/>
</dbReference>
<dbReference type="Pfam" id="PF00400">
    <property type="entry name" value="WD40"/>
    <property type="match status" value="4"/>
</dbReference>
<dbReference type="Gene3D" id="1.25.40.470">
    <property type="match status" value="1"/>
</dbReference>
<evidence type="ECO:0000313" key="5">
    <source>
        <dbReference type="EMBL" id="KAG9389659.1"/>
    </source>
</evidence>
<gene>
    <name evidence="5" type="ORF">J8273_8959</name>
</gene>
<feature type="repeat" description="WD" evidence="3">
    <location>
        <begin position="81"/>
        <end position="122"/>
    </location>
</feature>
<dbReference type="InterPro" id="IPR015943">
    <property type="entry name" value="WD40/YVTN_repeat-like_dom_sf"/>
</dbReference>
<evidence type="ECO:0000313" key="6">
    <source>
        <dbReference type="Proteomes" id="UP000717585"/>
    </source>
</evidence>
<dbReference type="OrthoDB" id="2150324at2759"/>
<evidence type="ECO:0000259" key="4">
    <source>
        <dbReference type="Pfam" id="PF23953"/>
    </source>
</evidence>
<dbReference type="PROSITE" id="PS00678">
    <property type="entry name" value="WD_REPEATS_1"/>
    <property type="match status" value="1"/>
</dbReference>
<dbReference type="SMART" id="SM00320">
    <property type="entry name" value="WD40"/>
    <property type="match status" value="5"/>
</dbReference>
<name>A0A8J6AXF5_9EUKA</name>
<keyword evidence="2" id="KW-0677">Repeat</keyword>
<dbReference type="Proteomes" id="UP000717585">
    <property type="component" value="Unassembled WGS sequence"/>
</dbReference>
<dbReference type="InterPro" id="IPR036322">
    <property type="entry name" value="WD40_repeat_dom_sf"/>
</dbReference>
<dbReference type="GO" id="GO:0006886">
    <property type="term" value="P:intracellular protein transport"/>
    <property type="evidence" value="ECO:0007669"/>
    <property type="project" value="TreeGrafter"/>
</dbReference>
<dbReference type="InterPro" id="IPR056176">
    <property type="entry name" value="TPR_COPA_B"/>
</dbReference>
<keyword evidence="1 3" id="KW-0853">WD repeat</keyword>
<dbReference type="PRINTS" id="PR00320">
    <property type="entry name" value="GPROTEINBRPT"/>
</dbReference>
<protein>
    <submittedName>
        <fullName evidence="5">Coatomer WD associated region</fullName>
    </submittedName>
</protein>